<dbReference type="HOGENOM" id="CLU_017584_9_0_11"/>
<dbReference type="PANTHER" id="PTHR43537:SF5">
    <property type="entry name" value="UXU OPERON TRANSCRIPTIONAL REGULATOR"/>
    <property type="match status" value="1"/>
</dbReference>
<evidence type="ECO:0000313" key="6">
    <source>
        <dbReference type="Proteomes" id="UP000027178"/>
    </source>
</evidence>
<keyword evidence="2" id="KW-0238">DNA-binding</keyword>
<evidence type="ECO:0000259" key="4">
    <source>
        <dbReference type="PROSITE" id="PS50949"/>
    </source>
</evidence>
<dbReference type="SUPFAM" id="SSF46785">
    <property type="entry name" value="Winged helix' DNA-binding domain"/>
    <property type="match status" value="1"/>
</dbReference>
<evidence type="ECO:0000256" key="1">
    <source>
        <dbReference type="ARBA" id="ARBA00023015"/>
    </source>
</evidence>
<organism evidence="5 6">
    <name type="scientific">Kitasatospora cheerisanensis KCTC 2395</name>
    <dbReference type="NCBI Taxonomy" id="1348663"/>
    <lineage>
        <taxon>Bacteria</taxon>
        <taxon>Bacillati</taxon>
        <taxon>Actinomycetota</taxon>
        <taxon>Actinomycetes</taxon>
        <taxon>Kitasatosporales</taxon>
        <taxon>Streptomycetaceae</taxon>
        <taxon>Kitasatospora</taxon>
    </lineage>
</organism>
<dbReference type="InterPro" id="IPR000524">
    <property type="entry name" value="Tscrpt_reg_HTH_GntR"/>
</dbReference>
<comment type="caution">
    <text evidence="5">The sequence shown here is derived from an EMBL/GenBank/DDBJ whole genome shotgun (WGS) entry which is preliminary data.</text>
</comment>
<dbReference type="InterPro" id="IPR011711">
    <property type="entry name" value="GntR_C"/>
</dbReference>
<dbReference type="CDD" id="cd07377">
    <property type="entry name" value="WHTH_GntR"/>
    <property type="match status" value="1"/>
</dbReference>
<accession>A0A066YWG4</accession>
<dbReference type="PANTHER" id="PTHR43537">
    <property type="entry name" value="TRANSCRIPTIONAL REGULATOR, GNTR FAMILY"/>
    <property type="match status" value="1"/>
</dbReference>
<dbReference type="eggNOG" id="COG2186">
    <property type="taxonomic scope" value="Bacteria"/>
</dbReference>
<dbReference type="GO" id="GO:0003677">
    <property type="term" value="F:DNA binding"/>
    <property type="evidence" value="ECO:0007669"/>
    <property type="project" value="UniProtKB-KW"/>
</dbReference>
<protein>
    <recommendedName>
        <fullName evidence="4">HTH gntR-type domain-containing protein</fullName>
    </recommendedName>
</protein>
<keyword evidence="3" id="KW-0804">Transcription</keyword>
<dbReference type="SMART" id="SM00895">
    <property type="entry name" value="FCD"/>
    <property type="match status" value="1"/>
</dbReference>
<dbReference type="PATRIC" id="fig|1348663.4.peg.5764"/>
<dbReference type="SUPFAM" id="SSF48008">
    <property type="entry name" value="GntR ligand-binding domain-like"/>
    <property type="match status" value="1"/>
</dbReference>
<dbReference type="GO" id="GO:0003700">
    <property type="term" value="F:DNA-binding transcription factor activity"/>
    <property type="evidence" value="ECO:0007669"/>
    <property type="project" value="InterPro"/>
</dbReference>
<reference evidence="5 6" key="1">
    <citation type="submission" date="2014-05" db="EMBL/GenBank/DDBJ databases">
        <title>Draft Genome Sequence of Kitasatospora cheerisanensis KCTC 2395.</title>
        <authorList>
            <person name="Nam D.H."/>
        </authorList>
    </citation>
    <scope>NUCLEOTIDE SEQUENCE [LARGE SCALE GENOMIC DNA]</scope>
    <source>
        <strain evidence="5 6">KCTC 2395</strain>
    </source>
</reference>
<dbReference type="InterPro" id="IPR036390">
    <property type="entry name" value="WH_DNA-bd_sf"/>
</dbReference>
<dbReference type="OrthoDB" id="9784718at2"/>
<evidence type="ECO:0000256" key="2">
    <source>
        <dbReference type="ARBA" id="ARBA00023125"/>
    </source>
</evidence>
<gene>
    <name evidence="5" type="ORF">KCH_59590</name>
</gene>
<keyword evidence="6" id="KW-1185">Reference proteome</keyword>
<dbReference type="Gene3D" id="1.10.10.10">
    <property type="entry name" value="Winged helix-like DNA-binding domain superfamily/Winged helix DNA-binding domain"/>
    <property type="match status" value="1"/>
</dbReference>
<dbReference type="InterPro" id="IPR036388">
    <property type="entry name" value="WH-like_DNA-bd_sf"/>
</dbReference>
<feature type="domain" description="HTH gntR-type" evidence="4">
    <location>
        <begin position="16"/>
        <end position="86"/>
    </location>
</feature>
<dbReference type="RefSeq" id="WP_084223961.1">
    <property type="nucleotide sequence ID" value="NZ_KK853997.1"/>
</dbReference>
<dbReference type="EMBL" id="JNBY01000115">
    <property type="protein sequence ID" value="KDN82250.1"/>
    <property type="molecule type" value="Genomic_DNA"/>
</dbReference>
<dbReference type="Pfam" id="PF00392">
    <property type="entry name" value="GntR"/>
    <property type="match status" value="1"/>
</dbReference>
<dbReference type="Gene3D" id="1.20.120.530">
    <property type="entry name" value="GntR ligand-binding domain-like"/>
    <property type="match status" value="1"/>
</dbReference>
<sequence length="244" mass="26085">MDGKGWTQHVEPVRAAGAAEAIARRLSELIGARILVAGDRLPPEKTLAELFGVAVMTVRHSMAVLREDGLIETRRGRGAGTFVVPDILTRIGELTALHPYTRAEIEELTAWRIAVSGEASARAARLASDAGLARMRELELAADAALADPEAYRTADAGLHLHIAELSGSRRLLEAEQGIQHELTRLLAGHPGGTGSRSTPDQRHRALASAIEDRDPVRARAQFAVHAEATADLCLPFVQEPAGA</sequence>
<keyword evidence="1" id="KW-0805">Transcription regulation</keyword>
<dbReference type="SMART" id="SM00345">
    <property type="entry name" value="HTH_GNTR"/>
    <property type="match status" value="1"/>
</dbReference>
<evidence type="ECO:0000313" key="5">
    <source>
        <dbReference type="EMBL" id="KDN82250.1"/>
    </source>
</evidence>
<dbReference type="Proteomes" id="UP000027178">
    <property type="component" value="Unassembled WGS sequence"/>
</dbReference>
<dbReference type="InterPro" id="IPR008920">
    <property type="entry name" value="TF_FadR/GntR_C"/>
</dbReference>
<dbReference type="Pfam" id="PF07729">
    <property type="entry name" value="FCD"/>
    <property type="match status" value="1"/>
</dbReference>
<proteinExistence type="predicted"/>
<name>A0A066YWG4_9ACTN</name>
<dbReference type="PROSITE" id="PS50949">
    <property type="entry name" value="HTH_GNTR"/>
    <property type="match status" value="1"/>
</dbReference>
<dbReference type="AlphaFoldDB" id="A0A066YWG4"/>
<evidence type="ECO:0000256" key="3">
    <source>
        <dbReference type="ARBA" id="ARBA00023163"/>
    </source>
</evidence>